<evidence type="ECO:0000256" key="4">
    <source>
        <dbReference type="RuleBase" id="RU003345"/>
    </source>
</evidence>
<dbReference type="InterPro" id="IPR016162">
    <property type="entry name" value="Ald_DH_N"/>
</dbReference>
<dbReference type="RefSeq" id="WP_078920574.1">
    <property type="nucleotide sequence ID" value="NZ_FUYB01000001.1"/>
</dbReference>
<evidence type="ECO:0000256" key="3">
    <source>
        <dbReference type="PROSITE-ProRule" id="PRU10007"/>
    </source>
</evidence>
<evidence type="ECO:0000313" key="6">
    <source>
        <dbReference type="EMBL" id="SKA67543.1"/>
    </source>
</evidence>
<dbReference type="Pfam" id="PF00171">
    <property type="entry name" value="Aldedh"/>
    <property type="match status" value="1"/>
</dbReference>
<organism evidence="6 7">
    <name type="scientific">Thiothrix eikelboomii</name>
    <dbReference type="NCBI Taxonomy" id="92487"/>
    <lineage>
        <taxon>Bacteria</taxon>
        <taxon>Pseudomonadati</taxon>
        <taxon>Pseudomonadota</taxon>
        <taxon>Gammaproteobacteria</taxon>
        <taxon>Thiotrichales</taxon>
        <taxon>Thiotrichaceae</taxon>
        <taxon>Thiothrix</taxon>
    </lineage>
</organism>
<dbReference type="InterPro" id="IPR029510">
    <property type="entry name" value="Ald_DH_CS_GLU"/>
</dbReference>
<protein>
    <submittedName>
        <fullName evidence="6">Aldehyde dehydrogenase (NAD+)</fullName>
    </submittedName>
</protein>
<dbReference type="FunFam" id="3.40.605.10:FF:000007">
    <property type="entry name" value="NAD/NADP-dependent betaine aldehyde dehydrogenase"/>
    <property type="match status" value="1"/>
</dbReference>
<dbReference type="Gene3D" id="3.40.309.10">
    <property type="entry name" value="Aldehyde Dehydrogenase, Chain A, domain 2"/>
    <property type="match status" value="1"/>
</dbReference>
<gene>
    <name evidence="6" type="ORF">SAMN02745130_00051</name>
</gene>
<dbReference type="InterPro" id="IPR016163">
    <property type="entry name" value="Ald_DH_C"/>
</dbReference>
<name>A0A1T4VRD7_9GAMM</name>
<evidence type="ECO:0000256" key="2">
    <source>
        <dbReference type="ARBA" id="ARBA00023002"/>
    </source>
</evidence>
<sequence length="473" mass="51273">MQTLPSYLNGQWFMPSGSTLPVYNPANASIIAELTLGNASDAHQAIQAAKQAFPAYAQTTLAERIGYLEALRAAYARRRQDLADAIRLEMGAPAQFALNAQAESGLAHFDVHLKALREFAFEYRVNQSQIVHEPIGVVALITPWNWPMNQLVVKVLPALAAGCTMIVKPSEIAPLSAQIFAEIVDEIGLPPGVFNLLHGDGEGVGQALSRHPEVAMVSFTGSMRAGVAISKAAADTVKRVSLELGGKSPNLILRDADLPKAITQAVNYCMSNSGQSCDAPSRLYVPLEHYAEALQQAKLAALALKVGDPQAADTDLGPVVSALQYERIQQWIQIGIDEGASLVCGGLGKPAGLEQGYYVKTTVFGDVRQDMRIAREEIFGPVLVILPYQDEEELIQLANDSDYGLSAYISSADPQHAARIARRLRAGQVQLNYPEWDLYAPFGGYKQSGNGREYAQWGLQDFLETKAIIGYPH</sequence>
<dbReference type="Proteomes" id="UP000190460">
    <property type="component" value="Unassembled WGS sequence"/>
</dbReference>
<evidence type="ECO:0000256" key="1">
    <source>
        <dbReference type="ARBA" id="ARBA00009986"/>
    </source>
</evidence>
<dbReference type="GO" id="GO:0016620">
    <property type="term" value="F:oxidoreductase activity, acting on the aldehyde or oxo group of donors, NAD or NADP as acceptor"/>
    <property type="evidence" value="ECO:0007669"/>
    <property type="project" value="InterPro"/>
</dbReference>
<dbReference type="PANTHER" id="PTHR42804:SF1">
    <property type="entry name" value="ALDEHYDE DEHYDROGENASE-RELATED"/>
    <property type="match status" value="1"/>
</dbReference>
<keyword evidence="2 4" id="KW-0560">Oxidoreductase</keyword>
<dbReference type="InterPro" id="IPR016161">
    <property type="entry name" value="Ald_DH/histidinol_DH"/>
</dbReference>
<dbReference type="Gene3D" id="3.40.605.10">
    <property type="entry name" value="Aldehyde Dehydrogenase, Chain A, domain 1"/>
    <property type="match status" value="1"/>
</dbReference>
<dbReference type="InterPro" id="IPR015590">
    <property type="entry name" value="Aldehyde_DH_dom"/>
</dbReference>
<dbReference type="FunFam" id="3.40.309.10:FF:000012">
    <property type="entry name" value="Betaine aldehyde dehydrogenase"/>
    <property type="match status" value="1"/>
</dbReference>
<comment type="similarity">
    <text evidence="1 4">Belongs to the aldehyde dehydrogenase family.</text>
</comment>
<dbReference type="AlphaFoldDB" id="A0A1T4VRD7"/>
<dbReference type="EMBL" id="FUYB01000001">
    <property type="protein sequence ID" value="SKA67543.1"/>
    <property type="molecule type" value="Genomic_DNA"/>
</dbReference>
<feature type="domain" description="Aldehyde dehydrogenase" evidence="5">
    <location>
        <begin position="12"/>
        <end position="468"/>
    </location>
</feature>
<accession>A0A1T4VRD7</accession>
<dbReference type="SUPFAM" id="SSF53720">
    <property type="entry name" value="ALDH-like"/>
    <property type="match status" value="1"/>
</dbReference>
<dbReference type="CDD" id="cd07138">
    <property type="entry name" value="ALDH_CddD_SSP0762"/>
    <property type="match status" value="1"/>
</dbReference>
<keyword evidence="7" id="KW-1185">Reference proteome</keyword>
<evidence type="ECO:0000313" key="7">
    <source>
        <dbReference type="Proteomes" id="UP000190460"/>
    </source>
</evidence>
<dbReference type="PANTHER" id="PTHR42804">
    <property type="entry name" value="ALDEHYDE DEHYDROGENASE"/>
    <property type="match status" value="1"/>
</dbReference>
<proteinExistence type="inferred from homology"/>
<evidence type="ECO:0000259" key="5">
    <source>
        <dbReference type="Pfam" id="PF00171"/>
    </source>
</evidence>
<dbReference type="PROSITE" id="PS00687">
    <property type="entry name" value="ALDEHYDE_DEHYDR_GLU"/>
    <property type="match status" value="1"/>
</dbReference>
<dbReference type="STRING" id="92487.SAMN02745130_00051"/>
<dbReference type="OrthoDB" id="9812625at2"/>
<reference evidence="6 7" key="1">
    <citation type="submission" date="2017-02" db="EMBL/GenBank/DDBJ databases">
        <authorList>
            <person name="Peterson S.W."/>
        </authorList>
    </citation>
    <scope>NUCLEOTIDE SEQUENCE [LARGE SCALE GENOMIC DNA]</scope>
    <source>
        <strain evidence="6 7">ATCC 49788</strain>
    </source>
</reference>
<feature type="active site" evidence="3">
    <location>
        <position position="243"/>
    </location>
</feature>